<dbReference type="HOGENOM" id="CLU_1509961_0_0_12"/>
<gene>
    <name evidence="2" type="ordered locus">TREAZ_3309</name>
</gene>
<feature type="transmembrane region" description="Helical" evidence="1">
    <location>
        <begin position="20"/>
        <end position="41"/>
    </location>
</feature>
<dbReference type="EMBL" id="CP001841">
    <property type="protein sequence ID" value="AEF80712.1"/>
    <property type="molecule type" value="Genomic_DNA"/>
</dbReference>
<evidence type="ECO:0000313" key="3">
    <source>
        <dbReference type="Proteomes" id="UP000009222"/>
    </source>
</evidence>
<organism evidence="2 3">
    <name type="scientific">Leadbettera azotonutricia (strain ATCC BAA-888 / DSM 13862 / ZAS-9)</name>
    <name type="common">Treponema azotonutricium</name>
    <dbReference type="NCBI Taxonomy" id="545695"/>
    <lineage>
        <taxon>Bacteria</taxon>
        <taxon>Pseudomonadati</taxon>
        <taxon>Spirochaetota</taxon>
        <taxon>Spirochaetia</taxon>
        <taxon>Spirochaetales</taxon>
        <taxon>Breznakiellaceae</taxon>
        <taxon>Leadbettera</taxon>
    </lineage>
</organism>
<dbReference type="InParanoid" id="F5Y8K7"/>
<evidence type="ECO:0000313" key="2">
    <source>
        <dbReference type="EMBL" id="AEF80712.1"/>
    </source>
</evidence>
<name>F5Y8K7_LEAAZ</name>
<dbReference type="STRING" id="545695.TREAZ_3309"/>
<proteinExistence type="predicted"/>
<reference evidence="2 3" key="2">
    <citation type="journal article" date="2011" name="ISME J.">
        <title>RNA-seq reveals cooperative metabolic interactions between two termite-gut spirochete species in co-culture.</title>
        <authorList>
            <person name="Rosenthal A.Z."/>
            <person name="Matson E.G."/>
            <person name="Eldar A."/>
            <person name="Leadbetter J.R."/>
        </authorList>
    </citation>
    <scope>NUCLEOTIDE SEQUENCE [LARGE SCALE GENOMIC DNA]</scope>
    <source>
        <strain evidence="3">ATCC BAA-888 / DSM 13862 / ZAS-9</strain>
    </source>
</reference>
<dbReference type="Proteomes" id="UP000009222">
    <property type="component" value="Chromosome"/>
</dbReference>
<sequence length="178" mass="19710">MEATLKTKTALIKNTLVGKVQSIVGWFTAVIFGLGFLGLFLVEENDEVSDVGYFITFFIIALVGVFLIYCGRKKKALQKDFRRYIGLISMDITSIPQIAQHTNQSVDQVKANLVKMIDRHFFVDARIDEQRNEIVIAGRVKEAPKEVEMISVKCEACSGVSLRPVNGSGVCAYCGSPL</sequence>
<keyword evidence="1" id="KW-0812">Transmembrane</keyword>
<dbReference type="OrthoDB" id="1864001at2"/>
<keyword evidence="1" id="KW-0472">Membrane</keyword>
<protein>
    <submittedName>
        <fullName evidence="2">Uncharacterized protein</fullName>
    </submittedName>
</protein>
<dbReference type="RefSeq" id="WP_015712256.1">
    <property type="nucleotide sequence ID" value="NC_015577.1"/>
</dbReference>
<accession>F5Y8K7</accession>
<evidence type="ECO:0000256" key="1">
    <source>
        <dbReference type="SAM" id="Phobius"/>
    </source>
</evidence>
<feature type="transmembrane region" description="Helical" evidence="1">
    <location>
        <begin position="53"/>
        <end position="71"/>
    </location>
</feature>
<dbReference type="KEGG" id="taz:TREAZ_3309"/>
<reference evidence="3" key="1">
    <citation type="submission" date="2009-12" db="EMBL/GenBank/DDBJ databases">
        <title>Complete sequence of Treponema azotonutricium strain ZAS-9.</title>
        <authorList>
            <person name="Tetu S.G."/>
            <person name="Matson E."/>
            <person name="Ren Q."/>
            <person name="Seshadri R."/>
            <person name="Elbourne L."/>
            <person name="Hassan K.A."/>
            <person name="Durkin A."/>
            <person name="Radune D."/>
            <person name="Mohamoud Y."/>
            <person name="Shay R."/>
            <person name="Jin S."/>
            <person name="Zhang X."/>
            <person name="Lucey K."/>
            <person name="Ballor N.R."/>
            <person name="Ottesen E."/>
            <person name="Rosenthal R."/>
            <person name="Allen A."/>
            <person name="Leadbetter J.R."/>
            <person name="Paulsen I.T."/>
        </authorList>
    </citation>
    <scope>NUCLEOTIDE SEQUENCE [LARGE SCALE GENOMIC DNA]</scope>
    <source>
        <strain evidence="3">ATCC BAA-888 / DSM 13862 / ZAS-9</strain>
    </source>
</reference>
<dbReference type="AlphaFoldDB" id="F5Y8K7"/>
<keyword evidence="3" id="KW-1185">Reference proteome</keyword>
<keyword evidence="1" id="KW-1133">Transmembrane helix</keyword>